<evidence type="ECO:0000313" key="7">
    <source>
        <dbReference type="Proteomes" id="UP000186817"/>
    </source>
</evidence>
<sequence length="417" mass="45831">MHRASHGEARYRLIWSKLQLDHWLETSIGRLNVELRLSLSADFSQEPGTQTAGEGLQDRDGSISAPSKAAWSFGENLQSNGQLLEKVEGASTNGQSDIFEDCIEPVAAESAGGPPLLENVAASASSRSPDSRASALLGAVRRSLRRPQARDAGSGLLPDEGVLMAERPQGLPSMADDMHFSVVQLESIFPVYPTAATMPGPTLLLRVPNRGSDPKTKSKKLLKPVELRSLNTSGLEVELAASARGLAGFAGYHTSVLIDGEEYYFSPTGIRYVKKLMSHPRRSQATRTHIGFSKATGQQMLDFLNEHFLAGSYDFLRKNCNSFTDAALYFLCETRLDFKYRAMETIGWMAESRTGILNSISSGEYRQNRSADDFDLEDVLEQIDDERPEQEVEDEPTVSCAASVPFFAPARRPSLHR</sequence>
<accession>A0A1Q9CT69</accession>
<dbReference type="InterPro" id="IPR008580">
    <property type="entry name" value="PPPDE_dom"/>
</dbReference>
<feature type="domain" description="PPPDE" evidence="5">
    <location>
        <begin position="223"/>
        <end position="345"/>
    </location>
</feature>
<reference evidence="6 7" key="1">
    <citation type="submission" date="2016-02" db="EMBL/GenBank/DDBJ databases">
        <title>Genome analysis of coral dinoflagellate symbionts highlights evolutionary adaptations to a symbiotic lifestyle.</title>
        <authorList>
            <person name="Aranda M."/>
            <person name="Li Y."/>
            <person name="Liew Y.J."/>
            <person name="Baumgarten S."/>
            <person name="Simakov O."/>
            <person name="Wilson M."/>
            <person name="Piel J."/>
            <person name="Ashoor H."/>
            <person name="Bougouffa S."/>
            <person name="Bajic V.B."/>
            <person name="Ryu T."/>
            <person name="Ravasi T."/>
            <person name="Bayer T."/>
            <person name="Micklem G."/>
            <person name="Kim H."/>
            <person name="Bhak J."/>
            <person name="Lajeunesse T.C."/>
            <person name="Voolstra C.R."/>
        </authorList>
    </citation>
    <scope>NUCLEOTIDE SEQUENCE [LARGE SCALE GENOMIC DNA]</scope>
    <source>
        <strain evidence="6 7">CCMP2467</strain>
    </source>
</reference>
<dbReference type="EMBL" id="LSRX01000935">
    <property type="protein sequence ID" value="OLP86120.1"/>
    <property type="molecule type" value="Genomic_DNA"/>
</dbReference>
<dbReference type="Pfam" id="PF05903">
    <property type="entry name" value="Peptidase_C97"/>
    <property type="match status" value="1"/>
</dbReference>
<feature type="region of interest" description="Disordered" evidence="4">
    <location>
        <begin position="45"/>
        <end position="67"/>
    </location>
</feature>
<dbReference type="InterPro" id="IPR042266">
    <property type="entry name" value="PPPDE_sf"/>
</dbReference>
<dbReference type="Gene3D" id="3.90.1720.30">
    <property type="entry name" value="PPPDE domains"/>
    <property type="match status" value="1"/>
</dbReference>
<dbReference type="GO" id="GO:0006508">
    <property type="term" value="P:proteolysis"/>
    <property type="evidence" value="ECO:0007669"/>
    <property type="project" value="UniProtKB-KW"/>
</dbReference>
<evidence type="ECO:0000259" key="5">
    <source>
        <dbReference type="PROSITE" id="PS51858"/>
    </source>
</evidence>
<name>A0A1Q9CT69_SYMMI</name>
<organism evidence="6 7">
    <name type="scientific">Symbiodinium microadriaticum</name>
    <name type="common">Dinoflagellate</name>
    <name type="synonym">Zooxanthella microadriatica</name>
    <dbReference type="NCBI Taxonomy" id="2951"/>
    <lineage>
        <taxon>Eukaryota</taxon>
        <taxon>Sar</taxon>
        <taxon>Alveolata</taxon>
        <taxon>Dinophyceae</taxon>
        <taxon>Suessiales</taxon>
        <taxon>Symbiodiniaceae</taxon>
        <taxon>Symbiodinium</taxon>
    </lineage>
</organism>
<dbReference type="PANTHER" id="PTHR12378">
    <property type="entry name" value="DESUMOYLATING ISOPEPTIDASE"/>
    <property type="match status" value="1"/>
</dbReference>
<keyword evidence="2" id="KW-0645">Protease</keyword>
<evidence type="ECO:0000256" key="3">
    <source>
        <dbReference type="ARBA" id="ARBA00022801"/>
    </source>
</evidence>
<proteinExistence type="inferred from homology"/>
<evidence type="ECO:0000256" key="4">
    <source>
        <dbReference type="SAM" id="MobiDB-lite"/>
    </source>
</evidence>
<keyword evidence="7" id="KW-1185">Reference proteome</keyword>
<evidence type="ECO:0000313" key="6">
    <source>
        <dbReference type="EMBL" id="OLP86120.1"/>
    </source>
</evidence>
<dbReference type="OrthoDB" id="423488at2759"/>
<keyword evidence="3" id="KW-0378">Hydrolase</keyword>
<protein>
    <recommendedName>
        <fullName evidence="5">PPPDE domain-containing protein</fullName>
    </recommendedName>
</protein>
<evidence type="ECO:0000256" key="2">
    <source>
        <dbReference type="ARBA" id="ARBA00022670"/>
    </source>
</evidence>
<dbReference type="GO" id="GO:0101005">
    <property type="term" value="F:deubiquitinase activity"/>
    <property type="evidence" value="ECO:0007669"/>
    <property type="project" value="TreeGrafter"/>
</dbReference>
<dbReference type="PROSITE" id="PS51858">
    <property type="entry name" value="PPPDE"/>
    <property type="match status" value="1"/>
</dbReference>
<dbReference type="Proteomes" id="UP000186817">
    <property type="component" value="Unassembled WGS sequence"/>
</dbReference>
<dbReference type="PANTHER" id="PTHR12378:SF80">
    <property type="entry name" value="IP06716P-RELATED"/>
    <property type="match status" value="1"/>
</dbReference>
<comment type="caution">
    <text evidence="6">The sequence shown here is derived from an EMBL/GenBank/DDBJ whole genome shotgun (WGS) entry which is preliminary data.</text>
</comment>
<dbReference type="GO" id="GO:0016579">
    <property type="term" value="P:protein deubiquitination"/>
    <property type="evidence" value="ECO:0007669"/>
    <property type="project" value="TreeGrafter"/>
</dbReference>
<dbReference type="AlphaFoldDB" id="A0A1Q9CT69"/>
<gene>
    <name evidence="6" type="ORF">AK812_SmicGene32802</name>
</gene>
<dbReference type="SMART" id="SM01179">
    <property type="entry name" value="DUF862"/>
    <property type="match status" value="1"/>
</dbReference>
<comment type="similarity">
    <text evidence="1">Belongs to the DeSI family.</text>
</comment>
<evidence type="ECO:0000256" key="1">
    <source>
        <dbReference type="ARBA" id="ARBA00008140"/>
    </source>
</evidence>